<accession>A0A1R2ALM6</accession>
<protein>
    <submittedName>
        <fullName evidence="2">Uncharacterized protein</fullName>
    </submittedName>
</protein>
<evidence type="ECO:0000313" key="3">
    <source>
        <dbReference type="Proteomes" id="UP000187209"/>
    </source>
</evidence>
<keyword evidence="3" id="KW-1185">Reference proteome</keyword>
<sequence length="218" mass="25764">MLESLMKYPEVKEFLSDYPRAKWQVCVDSIFLYGLHTIIRNFDFLTIPELIQLSGAQVDDYNLEKSYKVPSGSSRRGSKVSIITDEQTQTSKKILKKPQIYLKNPAYLPKNYRCETFTNLNTQKYRDKEFFPHNTRYEEPIDDLVSESIKEPDICPLENAKTLLRNESYDGMKGKNNKNLHDKKNSDRIEIGDDSYNYDYWIERFSSSRKEKRLNSRQ</sequence>
<name>A0A1R2ALM6_9CILI</name>
<comment type="caution">
    <text evidence="2">The sequence shown here is derived from an EMBL/GenBank/DDBJ whole genome shotgun (WGS) entry which is preliminary data.</text>
</comment>
<evidence type="ECO:0000256" key="1">
    <source>
        <dbReference type="SAM" id="MobiDB-lite"/>
    </source>
</evidence>
<dbReference type="Proteomes" id="UP000187209">
    <property type="component" value="Unassembled WGS sequence"/>
</dbReference>
<gene>
    <name evidence="2" type="ORF">SteCoe_38514</name>
</gene>
<dbReference type="AlphaFoldDB" id="A0A1R2ALM6"/>
<proteinExistence type="predicted"/>
<reference evidence="2 3" key="1">
    <citation type="submission" date="2016-11" db="EMBL/GenBank/DDBJ databases">
        <title>The macronuclear genome of Stentor coeruleus: a giant cell with tiny introns.</title>
        <authorList>
            <person name="Slabodnick M."/>
            <person name="Ruby J.G."/>
            <person name="Reiff S.B."/>
            <person name="Swart E.C."/>
            <person name="Gosai S."/>
            <person name="Prabakaran S."/>
            <person name="Witkowska E."/>
            <person name="Larue G.E."/>
            <person name="Fisher S."/>
            <person name="Freeman R.M."/>
            <person name="Gunawardena J."/>
            <person name="Chu W."/>
            <person name="Stover N.A."/>
            <person name="Gregory B.D."/>
            <person name="Nowacki M."/>
            <person name="Derisi J."/>
            <person name="Roy S.W."/>
            <person name="Marshall W.F."/>
            <person name="Sood P."/>
        </authorList>
    </citation>
    <scope>NUCLEOTIDE SEQUENCE [LARGE SCALE GENOMIC DNA]</scope>
    <source>
        <strain evidence="2">WM001</strain>
    </source>
</reference>
<organism evidence="2 3">
    <name type="scientific">Stentor coeruleus</name>
    <dbReference type="NCBI Taxonomy" id="5963"/>
    <lineage>
        <taxon>Eukaryota</taxon>
        <taxon>Sar</taxon>
        <taxon>Alveolata</taxon>
        <taxon>Ciliophora</taxon>
        <taxon>Postciliodesmatophora</taxon>
        <taxon>Heterotrichea</taxon>
        <taxon>Heterotrichida</taxon>
        <taxon>Stentoridae</taxon>
        <taxon>Stentor</taxon>
    </lineage>
</organism>
<evidence type="ECO:0000313" key="2">
    <source>
        <dbReference type="EMBL" id="OMJ65310.1"/>
    </source>
</evidence>
<feature type="region of interest" description="Disordered" evidence="1">
    <location>
        <begin position="169"/>
        <end position="188"/>
    </location>
</feature>
<dbReference type="EMBL" id="MPUH01002233">
    <property type="protein sequence ID" value="OMJ65310.1"/>
    <property type="molecule type" value="Genomic_DNA"/>
</dbReference>